<feature type="region of interest" description="Disordered" evidence="6">
    <location>
        <begin position="786"/>
        <end position="832"/>
    </location>
</feature>
<evidence type="ECO:0000259" key="8">
    <source>
        <dbReference type="PROSITE" id="PS50109"/>
    </source>
</evidence>
<evidence type="ECO:0000313" key="11">
    <source>
        <dbReference type="Proteomes" id="UP000886885"/>
    </source>
</evidence>
<proteinExistence type="predicted"/>
<feature type="compositionally biased region" description="Low complexity" evidence="6">
    <location>
        <begin position="789"/>
        <end position="798"/>
    </location>
</feature>
<feature type="transmembrane region" description="Helical" evidence="7">
    <location>
        <begin position="363"/>
        <end position="385"/>
    </location>
</feature>
<evidence type="ECO:0000256" key="1">
    <source>
        <dbReference type="ARBA" id="ARBA00000085"/>
    </source>
</evidence>
<evidence type="ECO:0000256" key="5">
    <source>
        <dbReference type="PROSITE-ProRule" id="PRU00169"/>
    </source>
</evidence>
<dbReference type="SMART" id="SM00448">
    <property type="entry name" value="REC"/>
    <property type="match status" value="1"/>
</dbReference>
<dbReference type="InterPro" id="IPR050956">
    <property type="entry name" value="2C_system_His_kinase"/>
</dbReference>
<dbReference type="GO" id="GO:0000155">
    <property type="term" value="F:phosphorelay sensor kinase activity"/>
    <property type="evidence" value="ECO:0007669"/>
    <property type="project" value="InterPro"/>
</dbReference>
<dbReference type="Pfam" id="PF00512">
    <property type="entry name" value="HisKA"/>
    <property type="match status" value="1"/>
</dbReference>
<dbReference type="InterPro" id="IPR001789">
    <property type="entry name" value="Sig_transdc_resp-reg_receiver"/>
</dbReference>
<name>A0A8X8ABK3_POPTO</name>
<keyword evidence="3 5" id="KW-0597">Phosphoprotein</keyword>
<dbReference type="OrthoDB" id="60033at2759"/>
<organism evidence="10 11">
    <name type="scientific">Populus tomentosa</name>
    <name type="common">Chinese white poplar</name>
    <dbReference type="NCBI Taxonomy" id="118781"/>
    <lineage>
        <taxon>Eukaryota</taxon>
        <taxon>Viridiplantae</taxon>
        <taxon>Streptophyta</taxon>
        <taxon>Embryophyta</taxon>
        <taxon>Tracheophyta</taxon>
        <taxon>Spermatophyta</taxon>
        <taxon>Magnoliopsida</taxon>
        <taxon>eudicotyledons</taxon>
        <taxon>Gunneridae</taxon>
        <taxon>Pentapetalae</taxon>
        <taxon>rosids</taxon>
        <taxon>fabids</taxon>
        <taxon>Malpighiales</taxon>
        <taxon>Salicaceae</taxon>
        <taxon>Saliceae</taxon>
        <taxon>Populus</taxon>
    </lineage>
</organism>
<feature type="compositionally biased region" description="Basic and acidic residues" evidence="6">
    <location>
        <begin position="1015"/>
        <end position="1024"/>
    </location>
</feature>
<dbReference type="InterPro" id="IPR005467">
    <property type="entry name" value="His_kinase_dom"/>
</dbReference>
<keyword evidence="7" id="KW-0812">Transmembrane</keyword>
<accession>A0A8X8ABK3</accession>
<keyword evidence="7" id="KW-1133">Transmembrane helix</keyword>
<dbReference type="CDD" id="cd00082">
    <property type="entry name" value="HisKA"/>
    <property type="match status" value="1"/>
</dbReference>
<feature type="modified residue" description="4-aspartylphosphate" evidence="5">
    <location>
        <position position="1095"/>
    </location>
</feature>
<dbReference type="SMART" id="SM00388">
    <property type="entry name" value="HisKA"/>
    <property type="match status" value="1"/>
</dbReference>
<feature type="transmembrane region" description="Helical" evidence="7">
    <location>
        <begin position="12"/>
        <end position="34"/>
    </location>
</feature>
<feature type="compositionally biased region" description="Basic and acidic residues" evidence="6">
    <location>
        <begin position="799"/>
        <end position="812"/>
    </location>
</feature>
<protein>
    <recommendedName>
        <fullName evidence="2">histidine kinase</fullName>
        <ecNumber evidence="2">2.7.13.3</ecNumber>
    </recommendedName>
</protein>
<dbReference type="PROSITE" id="PS50109">
    <property type="entry name" value="HIS_KIN"/>
    <property type="match status" value="1"/>
</dbReference>
<dbReference type="CDD" id="cd17546">
    <property type="entry name" value="REC_hyHK_CKI1_RcsC-like"/>
    <property type="match status" value="1"/>
</dbReference>
<evidence type="ECO:0000259" key="9">
    <source>
        <dbReference type="PROSITE" id="PS50110"/>
    </source>
</evidence>
<dbReference type="Pfam" id="PF02518">
    <property type="entry name" value="HATPase_c"/>
    <property type="match status" value="1"/>
</dbReference>
<dbReference type="InterPro" id="IPR003594">
    <property type="entry name" value="HATPase_dom"/>
</dbReference>
<keyword evidence="7" id="KW-0472">Membrane</keyword>
<dbReference type="PROSITE" id="PS50110">
    <property type="entry name" value="RESPONSE_REGULATORY"/>
    <property type="match status" value="1"/>
</dbReference>
<feature type="region of interest" description="Disordered" evidence="6">
    <location>
        <begin position="968"/>
        <end position="1024"/>
    </location>
</feature>
<dbReference type="PANTHER" id="PTHR43719:SF75">
    <property type="entry name" value="HISTIDINE KINASE CKI1"/>
    <property type="match status" value="1"/>
</dbReference>
<evidence type="ECO:0000313" key="10">
    <source>
        <dbReference type="EMBL" id="KAG6785309.1"/>
    </source>
</evidence>
<reference evidence="10" key="1">
    <citation type="journal article" date="2020" name="bioRxiv">
        <title>Hybrid origin of Populus tomentosa Carr. identified through genome sequencing and phylogenomic analysis.</title>
        <authorList>
            <person name="An X."/>
            <person name="Gao K."/>
            <person name="Chen Z."/>
            <person name="Li J."/>
            <person name="Yang X."/>
            <person name="Yang X."/>
            <person name="Zhou J."/>
            <person name="Guo T."/>
            <person name="Zhao T."/>
            <person name="Huang S."/>
            <person name="Miao D."/>
            <person name="Khan W.U."/>
            <person name="Rao P."/>
            <person name="Ye M."/>
            <person name="Lei B."/>
            <person name="Liao W."/>
            <person name="Wang J."/>
            <person name="Ji L."/>
            <person name="Li Y."/>
            <person name="Guo B."/>
            <person name="Mustafa N.S."/>
            <person name="Li S."/>
            <person name="Yun Q."/>
            <person name="Keller S.R."/>
            <person name="Mao J."/>
            <person name="Zhang R."/>
            <person name="Strauss S.H."/>
        </authorList>
    </citation>
    <scope>NUCLEOTIDE SEQUENCE</scope>
    <source>
        <strain evidence="10">GM15</strain>
        <tissue evidence="10">Leaf</tissue>
    </source>
</reference>
<gene>
    <name evidence="10" type="ORF">POTOM_011039</name>
</gene>
<keyword evidence="11" id="KW-1185">Reference proteome</keyword>
<sequence>MKLSSLIASRTVLIFIILAIGVVLLPCVVVPWWYNMIKQAKKHLDFNVYVVQSGLLSEIENKAKLLHPINSSAINLARVMSSSINGSILSSYDVKNMVAPSLFQAFAVIPFISQISFIGLGGLFFSYYYEGNQTFAMYSNSTASNARNFSWYRQPVDSDTGKVYGDAVKSLPFITTNASWIEQALNSSQGYASFESGWNGAQDPLFLNTVSLHGQGVLSLGFSAKALTSFFNNVELYGGSLYLATQSGKVLVGGLPNTQTVIKENSVSLCMTKVNGDQLDHVGNVSCMPNNGKLEDSVLYLGKANHELLSGHFLYFVVINLNFIDNCFLNSYNLWEFGLQVYALAFPYNELASSVNRSIKVSLILFILMIAAIFISIASFILLVVRAARREIHLCSALIKQMEATQQAERKSMNKSLAFASASHDIRAALAGITGLIEICYAEVRAGSELDTNLRQMDGCTKDLLGLLNSILDTSKIEAGKMQLEEEEFDLAKLLEDAVDLYHPVGMKKGVDVVLDPYDGSILKHSRVKGDRGKLKQVLCNLLSNAVKFTFEGHVSVRAWTQKPSLENKIIASNQNGLWRYFSCLFSNKKEVNEVKQKQSCMEFVFEVNDTGKRIPREKQKSVFENFVQVKETALGQGGTGLGLGIVQSLVRLMGGEIGIVNKEIGEKGTCFKFNVFLDICEISSADIQNTEVEIEGDSMSNDEPNYSKLTIRTPSRGLVIRTPSPRLSILGSSPKIEGSHVVLLIQNEERLRSSQKYIEGLGIKVSSVKQWKHLHSTLKKIKARQNVSPYSSSGKSDLGSRSDHFNSRSMKDVPLSSMDGIGQKSSASRSSNLTGAPGFVLLVIDAGAGPFQELCRVVAEFKRDLHSSYCKVVWLDKPTSRSINLRGFEQNLIDPRDAILLKPFHGSRLYQVIRLLPEFGGHGLISKSKRESAIQATNALKDPGSSSSTHSQRTKLKVLSTCENSFQQVESHAEGSSKNDKNMKNPLLDDPDHSHVRSKSRQSPTERLPVRSSEIQEARGNLSKDKSLSGLKFLVADDNEISRRVTSHILKGHGATVEVCENGEEAFQLVCIGLRNQREHSHSIVLPYDYILMDCEMPKMDGCEATRQIRKEEKFYGVHIPILAFSADNSGDEGKKMKEAGTDGRVNKKINMEQLEETIRNT</sequence>
<evidence type="ECO:0000256" key="6">
    <source>
        <dbReference type="SAM" id="MobiDB-lite"/>
    </source>
</evidence>
<evidence type="ECO:0000256" key="2">
    <source>
        <dbReference type="ARBA" id="ARBA00012438"/>
    </source>
</evidence>
<evidence type="ECO:0000256" key="7">
    <source>
        <dbReference type="SAM" id="Phobius"/>
    </source>
</evidence>
<feature type="compositionally biased region" description="Basic and acidic residues" evidence="6">
    <location>
        <begin position="972"/>
        <end position="984"/>
    </location>
</feature>
<dbReference type="Proteomes" id="UP000886885">
    <property type="component" value="Chromosome 2D"/>
</dbReference>
<comment type="catalytic activity">
    <reaction evidence="1">
        <text>ATP + protein L-histidine = ADP + protein N-phospho-L-histidine.</text>
        <dbReference type="EC" id="2.7.13.3"/>
    </reaction>
</comment>
<evidence type="ECO:0000256" key="4">
    <source>
        <dbReference type="ARBA" id="ARBA00023170"/>
    </source>
</evidence>
<feature type="domain" description="Response regulatory" evidence="9">
    <location>
        <begin position="1033"/>
        <end position="1163"/>
    </location>
</feature>
<dbReference type="AlphaFoldDB" id="A0A8X8ABK3"/>
<keyword evidence="4" id="KW-0675">Receptor</keyword>
<dbReference type="EMBL" id="JAAWWB010000004">
    <property type="protein sequence ID" value="KAG6785309.1"/>
    <property type="molecule type" value="Genomic_DNA"/>
</dbReference>
<comment type="caution">
    <text evidence="10">The sequence shown here is derived from an EMBL/GenBank/DDBJ whole genome shotgun (WGS) entry which is preliminary data.</text>
</comment>
<dbReference type="SMART" id="SM00387">
    <property type="entry name" value="HATPase_c"/>
    <property type="match status" value="1"/>
</dbReference>
<dbReference type="PANTHER" id="PTHR43719">
    <property type="entry name" value="TWO-COMPONENT HISTIDINE KINASE"/>
    <property type="match status" value="1"/>
</dbReference>
<dbReference type="InterPro" id="IPR003661">
    <property type="entry name" value="HisK_dim/P_dom"/>
</dbReference>
<dbReference type="EC" id="2.7.13.3" evidence="2"/>
<feature type="transmembrane region" description="Helical" evidence="7">
    <location>
        <begin position="102"/>
        <end position="129"/>
    </location>
</feature>
<dbReference type="Pfam" id="PF00072">
    <property type="entry name" value="Response_reg"/>
    <property type="match status" value="1"/>
</dbReference>
<evidence type="ECO:0000256" key="3">
    <source>
        <dbReference type="ARBA" id="ARBA00022553"/>
    </source>
</evidence>
<feature type="domain" description="Histidine kinase" evidence="8">
    <location>
        <begin position="421"/>
        <end position="680"/>
    </location>
</feature>